<reference evidence="3" key="1">
    <citation type="journal article" date="2019" name="Int. J. Syst. Evol. Microbiol.">
        <title>The Global Catalogue of Microorganisms (GCM) 10K type strain sequencing project: providing services to taxonomists for standard genome sequencing and annotation.</title>
        <authorList>
            <consortium name="The Broad Institute Genomics Platform"/>
            <consortium name="The Broad Institute Genome Sequencing Center for Infectious Disease"/>
            <person name="Wu L."/>
            <person name="Ma J."/>
        </authorList>
    </citation>
    <scope>NUCLEOTIDE SEQUENCE [LARGE SCALE GENOMIC DNA]</scope>
    <source>
        <strain evidence="3">PCU 266</strain>
    </source>
</reference>
<comment type="caution">
    <text evidence="2">The sequence shown here is derived from an EMBL/GenBank/DDBJ whole genome shotgun (WGS) entry which is preliminary data.</text>
</comment>
<organism evidence="2 3">
    <name type="scientific">Streptomyces amakusaensis</name>
    <dbReference type="NCBI Taxonomy" id="67271"/>
    <lineage>
        <taxon>Bacteria</taxon>
        <taxon>Bacillati</taxon>
        <taxon>Actinomycetota</taxon>
        <taxon>Actinomycetes</taxon>
        <taxon>Kitasatosporales</taxon>
        <taxon>Streptomycetaceae</taxon>
        <taxon>Streptomyces</taxon>
    </lineage>
</organism>
<evidence type="ECO:0000256" key="1">
    <source>
        <dbReference type="SAM" id="MobiDB-lite"/>
    </source>
</evidence>
<dbReference type="EMBL" id="JBHSKP010000037">
    <property type="protein sequence ID" value="MFC5156590.1"/>
    <property type="molecule type" value="Genomic_DNA"/>
</dbReference>
<name>A0ABW0AVR2_9ACTN</name>
<evidence type="ECO:0000313" key="2">
    <source>
        <dbReference type="EMBL" id="MFC5156590.1"/>
    </source>
</evidence>
<dbReference type="RefSeq" id="WP_344484243.1">
    <property type="nucleotide sequence ID" value="NZ_BAAASB010000023.1"/>
</dbReference>
<dbReference type="NCBIfam" id="NF040464">
    <property type="entry name" value="SCO3374_fam"/>
    <property type="match status" value="1"/>
</dbReference>
<protein>
    <submittedName>
        <fullName evidence="2">SCO3374 family protein</fullName>
    </submittedName>
</protein>
<sequence length="214" mass="21951">MASTPRGGPPAVPPPRPPASGAGAPWARWYENALGWAVGGGPPAGLLTGLRFDVLELPADAGAAVLRRIAVTGPVALAGGRMRLLVAAGGAEELPGLLEWLEWGGIALDLTALGAGGVMPAPPPPGRAGSREAAVWLRPPVPGREVEPTLPALTPFGRGTGAGRGGCPDLVRLLDTVATECHRARLLRANARTHAQSHARANTHEYAAYEYSAD</sequence>
<dbReference type="InterPro" id="IPR047919">
    <property type="entry name" value="SCO3374-like"/>
</dbReference>
<gene>
    <name evidence="2" type="ORF">ACFPRH_33245</name>
</gene>
<feature type="compositionally biased region" description="Pro residues" evidence="1">
    <location>
        <begin position="7"/>
        <end position="18"/>
    </location>
</feature>
<feature type="region of interest" description="Disordered" evidence="1">
    <location>
        <begin position="1"/>
        <end position="23"/>
    </location>
</feature>
<keyword evidence="3" id="KW-1185">Reference proteome</keyword>
<proteinExistence type="predicted"/>
<evidence type="ECO:0000313" key="3">
    <source>
        <dbReference type="Proteomes" id="UP001596160"/>
    </source>
</evidence>
<dbReference type="Proteomes" id="UP001596160">
    <property type="component" value="Unassembled WGS sequence"/>
</dbReference>
<accession>A0ABW0AVR2</accession>